<comment type="caution">
    <text evidence="1">The sequence shown here is derived from an EMBL/GenBank/DDBJ whole genome shotgun (WGS) entry which is preliminary data.</text>
</comment>
<dbReference type="EMBL" id="VLLC01000015">
    <property type="protein sequence ID" value="TWI71119.1"/>
    <property type="molecule type" value="Genomic_DNA"/>
</dbReference>
<sequence>MMELQTVVMVNHPGHPFNGCVGRVVGRRGNRTEDDIWLLIYFASKMRSYLIPESMVSVQDRQDAPMKLR</sequence>
<organism evidence="1 2">
    <name type="scientific">Desulfobotulus alkaliphilus</name>
    <dbReference type="NCBI Taxonomy" id="622671"/>
    <lineage>
        <taxon>Bacteria</taxon>
        <taxon>Pseudomonadati</taxon>
        <taxon>Thermodesulfobacteriota</taxon>
        <taxon>Desulfobacteria</taxon>
        <taxon>Desulfobacterales</taxon>
        <taxon>Desulfobacteraceae</taxon>
        <taxon>Desulfobotulus</taxon>
    </lineage>
</organism>
<gene>
    <name evidence="1" type="ORF">LZ24_02083</name>
</gene>
<dbReference type="Proteomes" id="UP000318307">
    <property type="component" value="Unassembled WGS sequence"/>
</dbReference>
<dbReference type="RefSeq" id="WP_144685172.1">
    <property type="nucleotide sequence ID" value="NZ_VLLC01000015.1"/>
</dbReference>
<name>A0A562RPY4_9BACT</name>
<evidence type="ECO:0000313" key="1">
    <source>
        <dbReference type="EMBL" id="TWI71119.1"/>
    </source>
</evidence>
<keyword evidence="2" id="KW-1185">Reference proteome</keyword>
<protein>
    <submittedName>
        <fullName evidence="1">Uncharacterized protein</fullName>
    </submittedName>
</protein>
<dbReference type="AlphaFoldDB" id="A0A562RPY4"/>
<evidence type="ECO:0000313" key="2">
    <source>
        <dbReference type="Proteomes" id="UP000318307"/>
    </source>
</evidence>
<accession>A0A562RPY4</accession>
<proteinExistence type="predicted"/>
<dbReference type="OrthoDB" id="9858542at2"/>
<reference evidence="1 2" key="1">
    <citation type="submission" date="2019-07" db="EMBL/GenBank/DDBJ databases">
        <title>Genome sequencing of 100 strains of the haloalkaliphilic chemolithoautotrophic sulfur-oxidizing bacterium Thioalkalivibrio.</title>
        <authorList>
            <person name="Muyzer G."/>
        </authorList>
    </citation>
    <scope>NUCLEOTIDE SEQUENCE [LARGE SCALE GENOMIC DNA]</scope>
    <source>
        <strain evidence="1 2">ASO4-4</strain>
    </source>
</reference>